<keyword evidence="1" id="KW-0175">Coiled coil</keyword>
<feature type="coiled-coil region" evidence="1">
    <location>
        <begin position="1111"/>
        <end position="1187"/>
    </location>
</feature>
<feature type="region of interest" description="Disordered" evidence="2">
    <location>
        <begin position="312"/>
        <end position="331"/>
    </location>
</feature>
<organism evidence="3 4">
    <name type="scientific">Globodera pallida</name>
    <name type="common">Potato cyst nematode worm</name>
    <name type="synonym">Heterodera pallida</name>
    <dbReference type="NCBI Taxonomy" id="36090"/>
    <lineage>
        <taxon>Eukaryota</taxon>
        <taxon>Metazoa</taxon>
        <taxon>Ecdysozoa</taxon>
        <taxon>Nematoda</taxon>
        <taxon>Chromadorea</taxon>
        <taxon>Rhabditida</taxon>
        <taxon>Tylenchina</taxon>
        <taxon>Tylenchomorpha</taxon>
        <taxon>Tylenchoidea</taxon>
        <taxon>Heteroderidae</taxon>
        <taxon>Heteroderinae</taxon>
        <taxon>Globodera</taxon>
    </lineage>
</organism>
<evidence type="ECO:0000256" key="1">
    <source>
        <dbReference type="SAM" id="Coils"/>
    </source>
</evidence>
<reference evidence="4" key="2">
    <citation type="submission" date="2016-06" db="UniProtKB">
        <authorList>
            <consortium name="WormBaseParasite"/>
        </authorList>
    </citation>
    <scope>IDENTIFICATION</scope>
</reference>
<feature type="coiled-coil region" evidence="1">
    <location>
        <begin position="968"/>
        <end position="1068"/>
    </location>
</feature>
<feature type="compositionally biased region" description="Basic and acidic residues" evidence="2">
    <location>
        <begin position="1221"/>
        <end position="1230"/>
    </location>
</feature>
<feature type="region of interest" description="Disordered" evidence="2">
    <location>
        <begin position="1201"/>
        <end position="1230"/>
    </location>
</feature>
<feature type="region of interest" description="Disordered" evidence="2">
    <location>
        <begin position="1"/>
        <end position="22"/>
    </location>
</feature>
<feature type="coiled-coil region" evidence="1">
    <location>
        <begin position="855"/>
        <end position="920"/>
    </location>
</feature>
<evidence type="ECO:0000313" key="4">
    <source>
        <dbReference type="WBParaSite" id="GPLIN_000190600"/>
    </source>
</evidence>
<protein>
    <submittedName>
        <fullName evidence="4">Uncharacterized protein</fullName>
    </submittedName>
</protein>
<keyword evidence="3" id="KW-1185">Reference proteome</keyword>
<reference evidence="3" key="1">
    <citation type="submission" date="2014-05" db="EMBL/GenBank/DDBJ databases">
        <title>The genome and life-stage specific transcriptomes of Globodera pallida elucidate key aspects of plant parasitism by a cyst nematode.</title>
        <authorList>
            <person name="Cotton J.A."/>
            <person name="Lilley C.J."/>
            <person name="Jones L.M."/>
            <person name="Kikuchi T."/>
            <person name="Reid A.J."/>
            <person name="Thorpe P."/>
            <person name="Tsai I.J."/>
            <person name="Beasley H."/>
            <person name="Blok V."/>
            <person name="Cock P.J.A."/>
            <person name="Van den Akker S.E."/>
            <person name="Holroyd N."/>
            <person name="Hunt M."/>
            <person name="Mantelin S."/>
            <person name="Naghra H."/>
            <person name="Pain A."/>
            <person name="Palomares-Rius J.E."/>
            <person name="Zarowiecki M."/>
            <person name="Berriman M."/>
            <person name="Jones J.T."/>
            <person name="Urwin P.E."/>
        </authorList>
    </citation>
    <scope>NUCLEOTIDE SEQUENCE [LARGE SCALE GENOMIC DNA]</scope>
    <source>
        <strain evidence="3">Lindley</strain>
    </source>
</reference>
<feature type="compositionally biased region" description="Basic and acidic residues" evidence="2">
    <location>
        <begin position="320"/>
        <end position="331"/>
    </location>
</feature>
<proteinExistence type="predicted"/>
<dbReference type="AlphaFoldDB" id="A0A183BMS1"/>
<sequence>MSVPNLLQDTGGMEQPTSSQRSLTFGLSELQQIPTDLWFTRRRIEAGLREQRKQKAMLENVQEQLFRSRLRHAQWRARSLSPPPNSSARSAETEPEVIHQQRPSTSWARSTDGENRTEFGDRIGQLEQQLEHLQAMASQSLLVHLQQRPFHATSSRRTWTEIRAELIKLRRKLAEHRKDTKAELSEFGNELSDQLAITLARRMRREWANSILRRRGEKGGAETAEELQKRFSLLEAQKTELTNTQLAVEHRLEESELRRAALESVQKQIWKILEPSTVTEPERLPSAVRTALDAERKGRDAERIQIVADAETRDRKRREQHAAELSQRESEWSNERAQLRRELERCRVEAHETRQTMQCRVIELERERARAEEAEHEARARAQRAEEMSILVEAQQNRSAQAEAELDAQREKSSEAILKLLSYKLRINVQLLAQGDLLEAELERAKAELREYRKTCEDALHERDELAHALQEANTQRSKALSEQDQLKMQLQEERNGTIKGQKANSDQLLELQARLASAIARAEEADRACAEADAEVQQQLAETDAELEALKDRLQHAEQRLHMEREARLADAQRSDQEWEEQMRVVAQLQAEKDRVQQRLAEAEQRLQHGHGEHAQADAWRQRVERLQQSLTCAEAETATERRRAEELLEERERRWHMELEHARKETNRNGAELVELHERETELEERLQDAEYRLGKARELCKKLNAELDELSERSVAQSSSTEQLRAELGDVNGEMVILRRSLEEQRGRNAKLASELARMEKVSVRERELRLKADESFQQAESEARKSDEKRLSEQRYFQTEREDWKRHETDRQCREETARANLEEQIRATVDKWTQKVGGGIQLVPKRTDAVEGLNQLLNKLLIDCERLEKRTEKAEEEKNVLSAQLSKLSHVHGDLAALQAKLTKAEQDAKREHVNFEQNLHQRDEAVQREKIHFESKLNSAKAEHSKAVVILETEKKTISAALEALRSDNLTLKQQLEAMEQQQQRRRMEKRSNDGTVARLKEAATETALLKAELTRERAEVDRRRSELCEVQRKLSQTLQKAERLQTKLDRAVTERADEQRAFDVLQKRELEWTSLEATMRAKLSTSSSQLRASIQSAESAKRASRETEAVCRELNVQLQRAQRERNAQQQHIEAMEMDRRRVEAVIRQTTLERNALTKSLDAMEAENSELQRHCTALQAQNYAGGQNRAETIGGATKTRPAVGDGIVGVQQNGTKEEMELGLD</sequence>
<dbReference type="WBParaSite" id="GPLIN_000190600">
    <property type="protein sequence ID" value="GPLIN_000190600"/>
    <property type="gene ID" value="GPLIN_000190600"/>
</dbReference>
<evidence type="ECO:0000256" key="2">
    <source>
        <dbReference type="SAM" id="MobiDB-lite"/>
    </source>
</evidence>
<accession>A0A183BMS1</accession>
<dbReference type="Proteomes" id="UP000050741">
    <property type="component" value="Unassembled WGS sequence"/>
</dbReference>
<evidence type="ECO:0000313" key="3">
    <source>
        <dbReference type="Proteomes" id="UP000050741"/>
    </source>
</evidence>
<name>A0A183BMS1_GLOPA</name>
<feature type="region of interest" description="Disordered" evidence="2">
    <location>
        <begin position="75"/>
        <end position="117"/>
    </location>
</feature>